<keyword evidence="3" id="KW-1185">Reference proteome</keyword>
<evidence type="ECO:0000313" key="2">
    <source>
        <dbReference type="EMBL" id="AUH63436.1"/>
    </source>
</evidence>
<proteinExistence type="predicted"/>
<name>A0A2H5EVV3_9RHOB</name>
<keyword evidence="1" id="KW-1133">Transmembrane helix</keyword>
<keyword evidence="1" id="KW-0812">Transmembrane</keyword>
<evidence type="ECO:0000313" key="3">
    <source>
        <dbReference type="Proteomes" id="UP000234530"/>
    </source>
</evidence>
<dbReference type="AlphaFoldDB" id="A0A2H5EVV3"/>
<reference evidence="2 3" key="1">
    <citation type="journal article" date="2013" name="Antonie Van Leeuwenhoek">
        <title>Paracoccus zhejiangensis sp. nov., isolated from activated sludge in wastewater-treatment system.</title>
        <authorList>
            <person name="Wu Z.G."/>
            <person name="Zhang D.F."/>
            <person name="Liu Y.L."/>
            <person name="Wang F."/>
            <person name="Jiang X."/>
            <person name="Li C."/>
            <person name="Li S.P."/>
            <person name="Hong Q."/>
            <person name="Li W.J."/>
        </authorList>
    </citation>
    <scope>NUCLEOTIDE SEQUENCE [LARGE SCALE GENOMIC DNA]</scope>
    <source>
        <strain evidence="2 3">J6</strain>
    </source>
</reference>
<dbReference type="Proteomes" id="UP000234530">
    <property type="component" value="Chromosome"/>
</dbReference>
<evidence type="ECO:0000256" key="1">
    <source>
        <dbReference type="SAM" id="Phobius"/>
    </source>
</evidence>
<dbReference type="KEGG" id="pzh:CX676_04030"/>
<dbReference type="EMBL" id="CP025430">
    <property type="protein sequence ID" value="AUH63436.1"/>
    <property type="molecule type" value="Genomic_DNA"/>
</dbReference>
<keyword evidence="1" id="KW-0472">Membrane</keyword>
<sequence length="67" mass="6954">MRNRIGGILLGLTVGLYVGMGTGIVGGIFGGVRGAGVFAILGVIVGFFAAPDFARVWGSVRRFGRRN</sequence>
<organism evidence="2 3">
    <name type="scientific">Paracoccus zhejiangensis</name>
    <dbReference type="NCBI Taxonomy" id="1077935"/>
    <lineage>
        <taxon>Bacteria</taxon>
        <taxon>Pseudomonadati</taxon>
        <taxon>Pseudomonadota</taxon>
        <taxon>Alphaproteobacteria</taxon>
        <taxon>Rhodobacterales</taxon>
        <taxon>Paracoccaceae</taxon>
        <taxon>Paracoccus</taxon>
    </lineage>
</organism>
<feature type="transmembrane region" description="Helical" evidence="1">
    <location>
        <begin position="7"/>
        <end position="29"/>
    </location>
</feature>
<gene>
    <name evidence="2" type="ORF">CX676_04030</name>
</gene>
<feature type="transmembrane region" description="Helical" evidence="1">
    <location>
        <begin position="35"/>
        <end position="57"/>
    </location>
</feature>
<accession>A0A2H5EVV3</accession>
<protein>
    <submittedName>
        <fullName evidence="2">Uncharacterized protein</fullName>
    </submittedName>
</protein>